<feature type="domain" description="Glycosyl hydrolase family 13 catalytic" evidence="4">
    <location>
        <begin position="90"/>
        <end position="488"/>
    </location>
</feature>
<keyword evidence="3" id="KW-0378">Hydrolase</keyword>
<evidence type="ECO:0000256" key="1">
    <source>
        <dbReference type="ARBA" id="ARBA00008061"/>
    </source>
</evidence>
<dbReference type="GO" id="GO:0043169">
    <property type="term" value="F:cation binding"/>
    <property type="evidence" value="ECO:0007669"/>
    <property type="project" value="InterPro"/>
</dbReference>
<keyword evidence="3" id="KW-0119">Carbohydrate metabolism</keyword>
<evidence type="ECO:0000259" key="4">
    <source>
        <dbReference type="SMART" id="SM00642"/>
    </source>
</evidence>
<protein>
    <recommendedName>
        <fullName evidence="3">Alpha-amylase</fullName>
        <ecNumber evidence="3">3.2.1.1</ecNumber>
    </recommendedName>
</protein>
<dbReference type="Proteomes" id="UP000464317">
    <property type="component" value="Chromosome"/>
</dbReference>
<dbReference type="SUPFAM" id="SSF51445">
    <property type="entry name" value="(Trans)glycosidases"/>
    <property type="match status" value="1"/>
</dbReference>
<dbReference type="EMBL" id="AP022325">
    <property type="protein sequence ID" value="BBU47829.1"/>
    <property type="molecule type" value="Genomic_DNA"/>
</dbReference>
<proteinExistence type="inferred from homology"/>
<dbReference type="GO" id="GO:0004556">
    <property type="term" value="F:alpha-amylase activity"/>
    <property type="evidence" value="ECO:0007669"/>
    <property type="project" value="UniProtKB-UniRule"/>
</dbReference>
<dbReference type="PANTHER" id="PTHR10357">
    <property type="entry name" value="ALPHA-AMYLASE FAMILY MEMBER"/>
    <property type="match status" value="1"/>
</dbReference>
<dbReference type="Pfam" id="PF00128">
    <property type="entry name" value="Alpha-amylase"/>
    <property type="match status" value="1"/>
</dbReference>
<gene>
    <name evidence="5" type="ORF">JPM2_5220</name>
</gene>
<keyword evidence="6" id="KW-1185">Reference proteome</keyword>
<dbReference type="EC" id="3.2.1.1" evidence="3"/>
<dbReference type="PROSITE" id="PS51257">
    <property type="entry name" value="PROKAR_LIPOPROTEIN"/>
    <property type="match status" value="1"/>
</dbReference>
<dbReference type="RefSeq" id="WP_233090962.1">
    <property type="nucleotide sequence ID" value="NZ_AP022325.1"/>
</dbReference>
<evidence type="ECO:0000313" key="5">
    <source>
        <dbReference type="EMBL" id="BBU47829.1"/>
    </source>
</evidence>
<evidence type="ECO:0000256" key="2">
    <source>
        <dbReference type="RuleBase" id="RU003615"/>
    </source>
</evidence>
<dbReference type="InterPro" id="IPR017853">
    <property type="entry name" value="GH"/>
</dbReference>
<sequence length="625" mass="72494">MKIKKHFTKLINMIPIALSGIIISSCNKNIKSNYEELSEIKTLKDWGDESFNNINRINSLENLTYDDEVVKAEFKAEFNQKFRPSNVMYQLTVYSFADGNGDGIGDFIGLKNNLDYFINLGIDTLYLSPIHPASSYHGYDVIDYTNIAPELGGMEAFDDFIKEAHSKGIKVVIDMVLNHTSYEHPWFLKALQGDTKYRDYYYFYENDESKGQGVDSNIRRLFKNINIDKYHQNDTNAKYVAQFWSGMPDLNLTNKQVQKEIENIHRFWTKKGVDGFRYDAFYHYFGSENKNKPTDLNNRKTTSLFNSWRKVVEEELNNLKNKGHSVSSDTAFMFGEWWQSVGNSNKYWFTRDFEPALGTVIDGENYKYSLQPFINYDNEVNLINSFSSINGIKRQWLPFLDNHDVDRWIANYKNHKTKTSLDLDSHQLNLQERAGYLSALFSLLSRGGISILYNGNEILMQGGNKSKGDINVREAFYWKDKNKRVYFKEAKSPNDLIQTLTSKGEGYIEDLVSKENGAYLLVSKLIKLRKEYKSLREQDIKYIVNPNDIIDFSQSNITENNITVRKEGENTLILVLYNDSLKQTNVKFKEDYKEINQLISLGYEIKGKEIIGSNDIQVGVYKLIK</sequence>
<dbReference type="Gene3D" id="3.90.400.10">
    <property type="entry name" value="Oligo-1,6-glucosidase, Domain 2"/>
    <property type="match status" value="1"/>
</dbReference>
<dbReference type="AlphaFoldDB" id="A0A809SEE8"/>
<keyword evidence="3" id="KW-0326">Glycosidase</keyword>
<comment type="catalytic activity">
    <reaction evidence="3">
        <text>Endohydrolysis of (1-&gt;4)-alpha-D-glucosidic linkages in polysaccharides containing three or more (1-&gt;4)-alpha-linked D-glucose units.</text>
        <dbReference type="EC" id="3.2.1.1"/>
    </reaction>
</comment>
<reference evidence="5 6" key="1">
    <citation type="submission" date="2020-01" db="EMBL/GenBank/DDBJ databases">
        <title>Complete genome sequence of Mycoplasma felis strain Myco-2.</title>
        <authorList>
            <person name="Kinoshita Y."/>
            <person name="Niwa H."/>
            <person name="Uchida-Fujii E."/>
            <person name="Nukada T."/>
        </authorList>
    </citation>
    <scope>NUCLEOTIDE SEQUENCE [LARGE SCALE GENOMIC DNA]</scope>
    <source>
        <strain evidence="5 6">Myco-2</strain>
    </source>
</reference>
<dbReference type="InterPro" id="IPR006046">
    <property type="entry name" value="Alpha_amylase"/>
</dbReference>
<dbReference type="PRINTS" id="PR00110">
    <property type="entry name" value="ALPHAAMYLASE"/>
</dbReference>
<dbReference type="Gene3D" id="3.20.20.80">
    <property type="entry name" value="Glycosidases"/>
    <property type="match status" value="1"/>
</dbReference>
<accession>A0A809SEE8</accession>
<evidence type="ECO:0000313" key="6">
    <source>
        <dbReference type="Proteomes" id="UP000464317"/>
    </source>
</evidence>
<dbReference type="SMART" id="SM00642">
    <property type="entry name" value="Aamy"/>
    <property type="match status" value="1"/>
</dbReference>
<dbReference type="KEGG" id="mfel:JPM2_5220"/>
<evidence type="ECO:0000256" key="3">
    <source>
        <dbReference type="RuleBase" id="RU361134"/>
    </source>
</evidence>
<dbReference type="GO" id="GO:0005975">
    <property type="term" value="P:carbohydrate metabolic process"/>
    <property type="evidence" value="ECO:0007669"/>
    <property type="project" value="InterPro"/>
</dbReference>
<dbReference type="InterPro" id="IPR006047">
    <property type="entry name" value="GH13_cat_dom"/>
</dbReference>
<name>A0A809SEE8_9BACT</name>
<dbReference type="InterPro" id="IPR045857">
    <property type="entry name" value="O16G_dom_2"/>
</dbReference>
<organism evidence="5 6">
    <name type="scientific">Mycoplasmopsis felis</name>
    <dbReference type="NCBI Taxonomy" id="33923"/>
    <lineage>
        <taxon>Bacteria</taxon>
        <taxon>Bacillati</taxon>
        <taxon>Mycoplasmatota</taxon>
        <taxon>Mycoplasmoidales</taxon>
        <taxon>Metamycoplasmataceae</taxon>
        <taxon>Mycoplasmopsis</taxon>
    </lineage>
</organism>
<comment type="similarity">
    <text evidence="1 2">Belongs to the glycosyl hydrolase 13 family.</text>
</comment>